<dbReference type="PROSITE" id="PS00122">
    <property type="entry name" value="CARBOXYLESTERASE_B_1"/>
    <property type="match status" value="1"/>
</dbReference>
<dbReference type="PANTHER" id="PTHR43918:SF4">
    <property type="entry name" value="CARBOXYLIC ESTER HYDROLASE"/>
    <property type="match status" value="1"/>
</dbReference>
<reference evidence="5 6" key="1">
    <citation type="submission" date="2023-01" db="EMBL/GenBank/DDBJ databases">
        <title>Analysis of 21 Apiospora genomes using comparative genomics revels a genus with tremendous synthesis potential of carbohydrate active enzymes and secondary metabolites.</title>
        <authorList>
            <person name="Sorensen T."/>
        </authorList>
    </citation>
    <scope>NUCLEOTIDE SEQUENCE [LARGE SCALE GENOMIC DNA]</scope>
    <source>
        <strain evidence="5 6">CBS 117206</strain>
    </source>
</reference>
<proteinExistence type="inferred from homology"/>
<evidence type="ECO:0000256" key="2">
    <source>
        <dbReference type="ARBA" id="ARBA00022801"/>
    </source>
</evidence>
<feature type="signal peptide" evidence="3">
    <location>
        <begin position="1"/>
        <end position="20"/>
    </location>
</feature>
<evidence type="ECO:0000256" key="3">
    <source>
        <dbReference type="RuleBase" id="RU361235"/>
    </source>
</evidence>
<gene>
    <name evidence="5" type="ORF">PG999_007150</name>
</gene>
<dbReference type="InterPro" id="IPR050654">
    <property type="entry name" value="AChE-related_enzymes"/>
</dbReference>
<dbReference type="GO" id="GO:0052689">
    <property type="term" value="F:carboxylic ester hydrolase activity"/>
    <property type="evidence" value="ECO:0007669"/>
    <property type="project" value="TreeGrafter"/>
</dbReference>
<dbReference type="EMBL" id="JAQQWP010000006">
    <property type="protein sequence ID" value="KAK8115081.1"/>
    <property type="molecule type" value="Genomic_DNA"/>
</dbReference>
<evidence type="ECO:0000313" key="5">
    <source>
        <dbReference type="EMBL" id="KAK8115081.1"/>
    </source>
</evidence>
<dbReference type="EC" id="3.1.1.-" evidence="3"/>
<dbReference type="PROSITE" id="PS00941">
    <property type="entry name" value="CARBOXYLESTERASE_B_2"/>
    <property type="match status" value="1"/>
</dbReference>
<organism evidence="5 6">
    <name type="scientific">Apiospora kogelbergensis</name>
    <dbReference type="NCBI Taxonomy" id="1337665"/>
    <lineage>
        <taxon>Eukaryota</taxon>
        <taxon>Fungi</taxon>
        <taxon>Dikarya</taxon>
        <taxon>Ascomycota</taxon>
        <taxon>Pezizomycotina</taxon>
        <taxon>Sordariomycetes</taxon>
        <taxon>Xylariomycetidae</taxon>
        <taxon>Amphisphaeriales</taxon>
        <taxon>Apiosporaceae</taxon>
        <taxon>Apiospora</taxon>
    </lineage>
</organism>
<sequence>MMSIKAISLGVACLLCGVQAGPTVKLGNSMTVQGRTSPIASSVAEFLGIPYAEPPVGELRWEPPQPYDPKAQGRSVVNATALPPSCWQYISVHPAMMRTDVPEFMIGKAGMSEDCLTTSVWVPTNAVSQTSDLPVIIWFYGGGFATGGTDVPYQIPTKWIERTQGHIVVSFNYRINLFGYPDAAGVAEQNLGLMDQRLAVEWVRDNIKSFGGNPDRMVIWGQSAGSVAVDYYNFAFADDPIVGGFIMNSGTAHLNQLMSSDVIHSNFTFVAEGMGCGNQPDAASELACMKKVPAEKLENFVATYEDSGDSPSITFAPMVDEKLVFRNYTERAALRALSTLPALISHNVREGYFIAPYSVDGPDPAIADGLSKTYFWCPTFKTTKERLAAGRITHRAYYTGNFSNISPRPWFGAWHGSDLPLAFGTHADFRGNSTALEYETSHAIQDAYVAFAKDPINGLNELGWAAYTGARGIVRAYAENNTVVGYRSLDAIESGCEAEGLA</sequence>
<keyword evidence="6" id="KW-1185">Reference proteome</keyword>
<dbReference type="Pfam" id="PF00135">
    <property type="entry name" value="COesterase"/>
    <property type="match status" value="1"/>
</dbReference>
<feature type="domain" description="Carboxylesterase type B" evidence="4">
    <location>
        <begin position="31"/>
        <end position="361"/>
    </location>
</feature>
<comment type="similarity">
    <text evidence="1 3">Belongs to the type-B carboxylesterase/lipase family.</text>
</comment>
<accession>A0AAW0QXH6</accession>
<dbReference type="AlphaFoldDB" id="A0AAW0QXH6"/>
<name>A0AAW0QXH6_9PEZI</name>
<dbReference type="InterPro" id="IPR029058">
    <property type="entry name" value="AB_hydrolase_fold"/>
</dbReference>
<evidence type="ECO:0000259" key="4">
    <source>
        <dbReference type="Pfam" id="PF00135"/>
    </source>
</evidence>
<dbReference type="PANTHER" id="PTHR43918">
    <property type="entry name" value="ACETYLCHOLINESTERASE"/>
    <property type="match status" value="1"/>
</dbReference>
<dbReference type="InterPro" id="IPR019819">
    <property type="entry name" value="Carboxylesterase_B_CS"/>
</dbReference>
<keyword evidence="2 3" id="KW-0378">Hydrolase</keyword>
<feature type="chain" id="PRO_5043109387" description="Carboxylic ester hydrolase" evidence="3">
    <location>
        <begin position="21"/>
        <end position="502"/>
    </location>
</feature>
<dbReference type="InterPro" id="IPR002018">
    <property type="entry name" value="CarbesteraseB"/>
</dbReference>
<evidence type="ECO:0000313" key="6">
    <source>
        <dbReference type="Proteomes" id="UP001392437"/>
    </source>
</evidence>
<dbReference type="Gene3D" id="3.40.50.1820">
    <property type="entry name" value="alpha/beta hydrolase"/>
    <property type="match status" value="2"/>
</dbReference>
<comment type="caution">
    <text evidence="5">The sequence shown here is derived from an EMBL/GenBank/DDBJ whole genome shotgun (WGS) entry which is preliminary data.</text>
</comment>
<evidence type="ECO:0000256" key="1">
    <source>
        <dbReference type="ARBA" id="ARBA00005964"/>
    </source>
</evidence>
<dbReference type="InterPro" id="IPR019826">
    <property type="entry name" value="Carboxylesterase_B_AS"/>
</dbReference>
<keyword evidence="3" id="KW-0732">Signal</keyword>
<dbReference type="SUPFAM" id="SSF53474">
    <property type="entry name" value="alpha/beta-Hydrolases"/>
    <property type="match status" value="1"/>
</dbReference>
<dbReference type="Proteomes" id="UP001392437">
    <property type="component" value="Unassembled WGS sequence"/>
</dbReference>
<protein>
    <recommendedName>
        <fullName evidence="3">Carboxylic ester hydrolase</fullName>
        <ecNumber evidence="3">3.1.1.-</ecNumber>
    </recommendedName>
</protein>